<protein>
    <submittedName>
        <fullName evidence="1">Uncharacterized protein</fullName>
    </submittedName>
</protein>
<evidence type="ECO:0000313" key="2">
    <source>
        <dbReference type="Proteomes" id="UP001177260"/>
    </source>
</evidence>
<name>A0ACC3AX96_9EURO</name>
<organism evidence="1 2">
    <name type="scientific">Aspergillus melleus</name>
    <dbReference type="NCBI Taxonomy" id="138277"/>
    <lineage>
        <taxon>Eukaryota</taxon>
        <taxon>Fungi</taxon>
        <taxon>Dikarya</taxon>
        <taxon>Ascomycota</taxon>
        <taxon>Pezizomycotina</taxon>
        <taxon>Eurotiomycetes</taxon>
        <taxon>Eurotiomycetidae</taxon>
        <taxon>Eurotiales</taxon>
        <taxon>Aspergillaceae</taxon>
        <taxon>Aspergillus</taxon>
        <taxon>Aspergillus subgen. Circumdati</taxon>
    </lineage>
</organism>
<proteinExistence type="predicted"/>
<reference evidence="1 2" key="1">
    <citation type="journal article" date="2023" name="ACS Omega">
        <title>Identification of the Neoaspergillic Acid Biosynthesis Gene Cluster by Establishing an In Vitro CRISPR-Ribonucleoprotein Genetic System in Aspergillus melleus.</title>
        <authorList>
            <person name="Yuan B."/>
            <person name="Grau M.F."/>
            <person name="Murata R.M."/>
            <person name="Torok T."/>
            <person name="Venkateswaran K."/>
            <person name="Stajich J.E."/>
            <person name="Wang C.C.C."/>
        </authorList>
    </citation>
    <scope>NUCLEOTIDE SEQUENCE [LARGE SCALE GENOMIC DNA]</scope>
    <source>
        <strain evidence="1 2">IMV 1140</strain>
    </source>
</reference>
<dbReference type="Proteomes" id="UP001177260">
    <property type="component" value="Unassembled WGS sequence"/>
</dbReference>
<dbReference type="EMBL" id="JAOPJF010000052">
    <property type="protein sequence ID" value="KAK1142310.1"/>
    <property type="molecule type" value="Genomic_DNA"/>
</dbReference>
<evidence type="ECO:0000313" key="1">
    <source>
        <dbReference type="EMBL" id="KAK1142310.1"/>
    </source>
</evidence>
<gene>
    <name evidence="1" type="ORF">N8T08_008055</name>
</gene>
<comment type="caution">
    <text evidence="1">The sequence shown here is derived from an EMBL/GenBank/DDBJ whole genome shotgun (WGS) entry which is preliminary data.</text>
</comment>
<keyword evidence="2" id="KW-1185">Reference proteome</keyword>
<accession>A0ACC3AX96</accession>
<sequence>MDPEPRSPSRCPLLMRRSPDVSASLPKSVPVDIEVHGLKAKVLLNSPQEDIIPAKYLQKAGRSFTDCFEAAVQRTPWIFRGVEDARQVNLGKWSKVDVRFRGVFRMLKKVPPFKKGLYQNGDRSIEGYGRKYLFEDAARAQGQVVYALLEEVLKLLDIKREMDSHLTYFFLRARLLNCHMEYWTGYRQKHQDAPLTAGWVCVDTHPPGVSNKSIVPISTTTHAKQSLESALEGKFKLLLTNLLLHIHKLHPPGDKLPDQEVFLIGLHGSRLHILRAIFPGYKTSRIWSGRYNPSPPHTNLTKLFTKNPSERFYSKQNVERFVEQIEWHKLSNADGERDHRVFRILGSYEYDLWIKSEFQDAVRLIVGLTMYLMSGQARCGILQHAFKRFPYYEDDEPNSGDENGEIQAAQEDKDVAEKEKELAELEKQRAEKDQERARTRDTMRSSSNDRIRGFEDSHQPWWEWVWEDKFDEKRAKNDDDDDDVICDGPQ</sequence>